<name>A0A2M7FY08_9BACT</name>
<evidence type="ECO:0000259" key="3">
    <source>
        <dbReference type="SMART" id="SM00460"/>
    </source>
</evidence>
<dbReference type="EMBL" id="PFFQ01000065">
    <property type="protein sequence ID" value="PIW13999.1"/>
    <property type="molecule type" value="Genomic_DNA"/>
</dbReference>
<feature type="transmembrane region" description="Helical" evidence="2">
    <location>
        <begin position="179"/>
        <end position="202"/>
    </location>
</feature>
<dbReference type="Gene3D" id="3.10.620.30">
    <property type="match status" value="1"/>
</dbReference>
<dbReference type="PANTHER" id="PTHR42736:SF1">
    <property type="entry name" value="PROTEIN-GLUTAMINE GAMMA-GLUTAMYLTRANSFERASE"/>
    <property type="match status" value="1"/>
</dbReference>
<feature type="domain" description="Transglutaminase-like" evidence="3">
    <location>
        <begin position="482"/>
        <end position="553"/>
    </location>
</feature>
<keyword evidence="2" id="KW-0812">Transmembrane</keyword>
<accession>A0A2M7FY08</accession>
<dbReference type="InterPro" id="IPR002931">
    <property type="entry name" value="Transglutaminase-like"/>
</dbReference>
<feature type="region of interest" description="Disordered" evidence="1">
    <location>
        <begin position="235"/>
        <end position="254"/>
    </location>
</feature>
<keyword evidence="2" id="KW-1133">Transmembrane helix</keyword>
<organism evidence="4 5">
    <name type="scientific">bacterium (Candidatus Blackallbacteria) CG17_big_fil_post_rev_8_21_14_2_50_48_46</name>
    <dbReference type="NCBI Taxonomy" id="2014261"/>
    <lineage>
        <taxon>Bacteria</taxon>
        <taxon>Candidatus Blackallbacteria</taxon>
    </lineage>
</organism>
<feature type="transmembrane region" description="Helical" evidence="2">
    <location>
        <begin position="45"/>
        <end position="64"/>
    </location>
</feature>
<dbReference type="AlphaFoldDB" id="A0A2M7FY08"/>
<dbReference type="SUPFAM" id="SSF54001">
    <property type="entry name" value="Cysteine proteinases"/>
    <property type="match status" value="1"/>
</dbReference>
<dbReference type="InterPro" id="IPR038765">
    <property type="entry name" value="Papain-like_cys_pep_sf"/>
</dbReference>
<feature type="transmembrane region" description="Helical" evidence="2">
    <location>
        <begin position="124"/>
        <end position="142"/>
    </location>
</feature>
<feature type="transmembrane region" description="Helical" evidence="2">
    <location>
        <begin position="149"/>
        <end position="167"/>
    </location>
</feature>
<dbReference type="SMART" id="SM00460">
    <property type="entry name" value="TGc"/>
    <property type="match status" value="1"/>
</dbReference>
<sequence length="753" mass="86096">MFKLFFQQDGYRPREVEDALLPRLLVFLTVAVAIFATTYCAMSPGSLSLTALLVTFLGSWLSWHRRRAKNWWIKLILALLMMVALANFMLEISQNIFDARIPLAHLLIWLQVLHSFDLPRRKDLFYSLWVALILISVAATLSRDGSFSYFLMPYALFALSSLFASHLSSQQVPWPKPVLGARLLLPVMGLSLAGALLAYVFMPRYEGLKFQSFPVSLQIKNLPVFQGEIKNKAYNKGAQTGSKNQNRAKNRKQNGFDPMAYYGFSTELDLNYRGKLSDEIVMRVRSNRPNYWRGMAFDVYDGQAWSMTWPMKLSRLENSQSPIWIRETRNLKQNIVPRERLIQTFYIEKDQSNLIFHAPYAEFIYFPTTYVLRDEYASLRSPIELFEGTAYTVISEIPVFSEQKLRQLSWEQLSKQPQDPVYYRVPENFSPRTKALARQITRHSQGPYAAVRDLEAYLKQNYPYRLDIPEFPENVDTVDYFLFQQKAGYCEHFASSLTLMARSLGLPARLVTGYTAGTYNPITGYFEVRSSDAHGWTEIYFPYQGWVSFDATPGYLAYRAQPTVYQENNASQLAKFFAALLPQGLKNALGAVTAFLVGLLGGGLQLLGLLFKSFSLSVLITGVVLLIGLILVGVFLWSRWARRAVSPLWIPAYAQEKIRKALIERYLNHLSEWERLLGIETDLALTPRERVAALARMQSVLAESLVPLTERYYALRYDLRNTNSADFVCFEQELAGVEAQLKQGTFASGVLPR</sequence>
<dbReference type="Pfam" id="PF11992">
    <property type="entry name" value="TgpA_N"/>
    <property type="match status" value="1"/>
</dbReference>
<feature type="transmembrane region" description="Helical" evidence="2">
    <location>
        <begin position="20"/>
        <end position="39"/>
    </location>
</feature>
<dbReference type="InterPro" id="IPR052901">
    <property type="entry name" value="Bact_TGase-like"/>
</dbReference>
<feature type="transmembrane region" description="Helical" evidence="2">
    <location>
        <begin position="71"/>
        <end position="90"/>
    </location>
</feature>
<evidence type="ECO:0000256" key="1">
    <source>
        <dbReference type="SAM" id="MobiDB-lite"/>
    </source>
</evidence>
<dbReference type="InterPro" id="IPR021878">
    <property type="entry name" value="TgpA_N"/>
</dbReference>
<evidence type="ECO:0000313" key="5">
    <source>
        <dbReference type="Proteomes" id="UP000231019"/>
    </source>
</evidence>
<dbReference type="PANTHER" id="PTHR42736">
    <property type="entry name" value="PROTEIN-GLUTAMINE GAMMA-GLUTAMYLTRANSFERASE"/>
    <property type="match status" value="1"/>
</dbReference>
<proteinExistence type="predicted"/>
<feature type="transmembrane region" description="Helical" evidence="2">
    <location>
        <begin position="588"/>
        <end position="608"/>
    </location>
</feature>
<reference evidence="4 5" key="1">
    <citation type="submission" date="2017-09" db="EMBL/GenBank/DDBJ databases">
        <title>Depth-based differentiation of microbial function through sediment-hosted aquifers and enrichment of novel symbionts in the deep terrestrial subsurface.</title>
        <authorList>
            <person name="Probst A.J."/>
            <person name="Ladd B."/>
            <person name="Jarett J.K."/>
            <person name="Geller-Mcgrath D.E."/>
            <person name="Sieber C.M."/>
            <person name="Emerson J.B."/>
            <person name="Anantharaman K."/>
            <person name="Thomas B.C."/>
            <person name="Malmstrom R."/>
            <person name="Stieglmeier M."/>
            <person name="Klingl A."/>
            <person name="Woyke T."/>
            <person name="Ryan C.M."/>
            <person name="Banfield J.F."/>
        </authorList>
    </citation>
    <scope>NUCLEOTIDE SEQUENCE [LARGE SCALE GENOMIC DNA]</scope>
    <source>
        <strain evidence="4">CG17_big_fil_post_rev_8_21_14_2_50_48_46</strain>
    </source>
</reference>
<gene>
    <name evidence="4" type="ORF">COW36_23450</name>
</gene>
<dbReference type="Pfam" id="PF01841">
    <property type="entry name" value="Transglut_core"/>
    <property type="match status" value="1"/>
</dbReference>
<evidence type="ECO:0000313" key="4">
    <source>
        <dbReference type="EMBL" id="PIW13999.1"/>
    </source>
</evidence>
<protein>
    <recommendedName>
        <fullName evidence="3">Transglutaminase-like domain-containing protein</fullName>
    </recommendedName>
</protein>
<dbReference type="Proteomes" id="UP000231019">
    <property type="component" value="Unassembled WGS sequence"/>
</dbReference>
<comment type="caution">
    <text evidence="4">The sequence shown here is derived from an EMBL/GenBank/DDBJ whole genome shotgun (WGS) entry which is preliminary data.</text>
</comment>
<evidence type="ECO:0000256" key="2">
    <source>
        <dbReference type="SAM" id="Phobius"/>
    </source>
</evidence>
<feature type="transmembrane region" description="Helical" evidence="2">
    <location>
        <begin position="614"/>
        <end position="637"/>
    </location>
</feature>
<keyword evidence="2" id="KW-0472">Membrane</keyword>